<dbReference type="InterPro" id="IPR007973">
    <property type="entry name" value="Pilus_assembly_TraE"/>
</dbReference>
<reference evidence="2 3" key="1">
    <citation type="submission" date="2018-12" db="EMBL/GenBank/DDBJ databases">
        <title>The Genome Submission of two Enterobacter spp. strains.</title>
        <authorList>
            <person name="Wu W."/>
            <person name="Wei L."/>
            <person name="Feng Y."/>
            <person name="Zong Z."/>
        </authorList>
    </citation>
    <scope>NUCLEOTIDE SEQUENCE [LARGE SCALE GENOMIC DNA]</scope>
    <source>
        <strain evidence="2 3">WCHEHu045002</strain>
    </source>
</reference>
<organism evidence="2 3">
    <name type="scientific">Enterobacter huaxiensis</name>
    <dbReference type="NCBI Taxonomy" id="2494702"/>
    <lineage>
        <taxon>Bacteria</taxon>
        <taxon>Pseudomonadati</taxon>
        <taxon>Pseudomonadota</taxon>
        <taxon>Gammaproteobacteria</taxon>
        <taxon>Enterobacterales</taxon>
        <taxon>Enterobacteriaceae</taxon>
        <taxon>Enterobacter</taxon>
    </lineage>
</organism>
<dbReference type="NCBIfam" id="TIGR02761">
    <property type="entry name" value="TraE_TIGR"/>
    <property type="match status" value="1"/>
</dbReference>
<name>A0A428LGQ6_9ENTR</name>
<gene>
    <name evidence="2" type="primary">traE</name>
    <name evidence="2" type="ORF">EJE24_22100</name>
</gene>
<dbReference type="RefSeq" id="WP_125915550.1">
    <property type="nucleotide sequence ID" value="NZ_RWHU01000012.1"/>
</dbReference>
<dbReference type="Pfam" id="PF05309">
    <property type="entry name" value="TraE"/>
    <property type="match status" value="1"/>
</dbReference>
<keyword evidence="1" id="KW-0812">Transmembrane</keyword>
<evidence type="ECO:0000313" key="3">
    <source>
        <dbReference type="Proteomes" id="UP000276389"/>
    </source>
</evidence>
<evidence type="ECO:0000313" key="2">
    <source>
        <dbReference type="EMBL" id="RSK63060.1"/>
    </source>
</evidence>
<comment type="caution">
    <text evidence="2">The sequence shown here is derived from an EMBL/GenBank/DDBJ whole genome shotgun (WGS) entry which is preliminary data.</text>
</comment>
<dbReference type="AlphaFoldDB" id="A0A428LGQ6"/>
<keyword evidence="1" id="KW-1133">Transmembrane helix</keyword>
<evidence type="ECO:0000256" key="1">
    <source>
        <dbReference type="SAM" id="Phobius"/>
    </source>
</evidence>
<sequence length="188" mass="21176">MEHGARLSTQRVIAIGFISMGTLLLLSSITNVIQGVNNYRLQNEQKTVVTPMLFHAPFAVSQNHSDASYLQQMALSLIALRLNVTPETVNASHEQLLTYARPAAQNDLKIKLAEDAKRIKDNNVNSAFYMTSVQVYPASSRVDVRGQLKTWIGDSKPYPDLKHYVIKFEREDGISWLSHFGEITDEKK</sequence>
<dbReference type="Proteomes" id="UP000276389">
    <property type="component" value="Unassembled WGS sequence"/>
</dbReference>
<protein>
    <submittedName>
        <fullName evidence="2">Type IV conjugative transfer system protein TraE</fullName>
    </submittedName>
</protein>
<accession>A0A428LGQ6</accession>
<proteinExistence type="predicted"/>
<dbReference type="EMBL" id="RWHU01000012">
    <property type="protein sequence ID" value="RSK63060.1"/>
    <property type="molecule type" value="Genomic_DNA"/>
</dbReference>
<feature type="transmembrane region" description="Helical" evidence="1">
    <location>
        <begin position="12"/>
        <end position="33"/>
    </location>
</feature>
<keyword evidence="1" id="KW-0472">Membrane</keyword>